<dbReference type="Pfam" id="PF04122">
    <property type="entry name" value="CW_binding_2"/>
    <property type="match status" value="3"/>
</dbReference>
<dbReference type="SMART" id="SM00646">
    <property type="entry name" value="Ami_3"/>
    <property type="match status" value="1"/>
</dbReference>
<dbReference type="GO" id="GO:0008745">
    <property type="term" value="F:N-acetylmuramoyl-L-alanine amidase activity"/>
    <property type="evidence" value="ECO:0007669"/>
    <property type="project" value="InterPro"/>
</dbReference>
<dbReference type="GO" id="GO:0009253">
    <property type="term" value="P:peptidoglycan catabolic process"/>
    <property type="evidence" value="ECO:0007669"/>
    <property type="project" value="InterPro"/>
</dbReference>
<accession>A0A424YG03</accession>
<name>A0A424YG03_9FIRM</name>
<sequence length="564" mass="60680">MVRNNIKKTVGGRWMFCVLVFILFFSCMVHSLEASSLSGRKVVIDPGHGGSDPGATGRVLGLKEKEVNLKVALELRRLLEGAGAQVYLTRDRDVSVTYEDRTKLAARVGGEVFVSIHANSFMTSDPHGTETYYSTATAYTKASQDLAHYLQAELLRELGRRDRGVKTANFIVLRNATVPAALVELAFLSHKEEEKLLADPQFQAAAARALFKGLENYFAKYPEIPRVPAEPQEPDPPPEPVEPQPPAPPQAPPAPEPPPPPPEPDPVLEVSRVAGQDRYATSAAISRLISNPAETVILARGDDYADALAGAPLAEALKATLLLTRTEGLPSSIERELDKLKPRKVIILGGVKAVSARQEESLQAKGYQVDRIAGANRYDTAAEIAYQLAIFKGGGIREGVVVTGESFPDALAAGAYAAREGIPIIPVRRDNLPGEIENLLNVLDLDNVIVIGGEAAVSSKVYHETGASRRVYGADRYRTAVAVARELMPSATSLVLARGDDFADALGGSLLAVRRRGTILLSYPDRLPSPVAEKIDRNNYQTLYLLGGPGALSPSLEEGIAGNY</sequence>
<reference evidence="3 4" key="1">
    <citation type="submission" date="2018-08" db="EMBL/GenBank/DDBJ databases">
        <title>The metabolism and importance of syntrophic acetate oxidation coupled to methane or sulfide production in haloalkaline environments.</title>
        <authorList>
            <person name="Timmers P.H.A."/>
            <person name="Vavourakis C.D."/>
            <person name="Sorokin D.Y."/>
            <person name="Sinninghe Damste J.S."/>
            <person name="Muyzer G."/>
            <person name="Stams A.J.M."/>
            <person name="Plugge C.M."/>
        </authorList>
    </citation>
    <scope>NUCLEOTIDE SEQUENCE [LARGE SCALE GENOMIC DNA]</scope>
    <source>
        <strain evidence="3">MSAO_Bac1</strain>
    </source>
</reference>
<gene>
    <name evidence="3" type="ORF">D5R97_04070</name>
</gene>
<dbReference type="PANTHER" id="PTHR30032">
    <property type="entry name" value="N-ACETYLMURAMOYL-L-ALANINE AMIDASE-RELATED"/>
    <property type="match status" value="1"/>
</dbReference>
<dbReference type="InterPro" id="IPR051922">
    <property type="entry name" value="Bact_Sporulation_Assoc"/>
</dbReference>
<dbReference type="Proteomes" id="UP000285138">
    <property type="component" value="Unassembled WGS sequence"/>
</dbReference>
<dbReference type="Pfam" id="PF01520">
    <property type="entry name" value="Amidase_3"/>
    <property type="match status" value="1"/>
</dbReference>
<feature type="region of interest" description="Disordered" evidence="1">
    <location>
        <begin position="226"/>
        <end position="268"/>
    </location>
</feature>
<dbReference type="InterPro" id="IPR002508">
    <property type="entry name" value="MurNAc-LAA_cat"/>
</dbReference>
<dbReference type="Gene3D" id="3.40.50.12090">
    <property type="match status" value="2"/>
</dbReference>
<evidence type="ECO:0000313" key="3">
    <source>
        <dbReference type="EMBL" id="RQD76764.1"/>
    </source>
</evidence>
<evidence type="ECO:0000256" key="1">
    <source>
        <dbReference type="SAM" id="MobiDB-lite"/>
    </source>
</evidence>
<proteinExistence type="predicted"/>
<dbReference type="PANTHER" id="PTHR30032:SF8">
    <property type="entry name" value="GERMINATION-SPECIFIC N-ACETYLMURAMOYL-L-ALANINE AMIDASE"/>
    <property type="match status" value="1"/>
</dbReference>
<dbReference type="PROSITE" id="PS51257">
    <property type="entry name" value="PROKAR_LIPOPROTEIN"/>
    <property type="match status" value="1"/>
</dbReference>
<dbReference type="CDD" id="cd02696">
    <property type="entry name" value="MurNAc-LAA"/>
    <property type="match status" value="1"/>
</dbReference>
<protein>
    <recommendedName>
        <fullName evidence="2">MurNAc-LAA domain-containing protein</fullName>
    </recommendedName>
</protein>
<comment type="caution">
    <text evidence="3">The sequence shown here is derived from an EMBL/GenBank/DDBJ whole genome shotgun (WGS) entry which is preliminary data.</text>
</comment>
<organism evidence="3 4">
    <name type="scientific">Candidatus Syntrophonatronum acetioxidans</name>
    <dbReference type="NCBI Taxonomy" id="1795816"/>
    <lineage>
        <taxon>Bacteria</taxon>
        <taxon>Bacillati</taxon>
        <taxon>Bacillota</taxon>
        <taxon>Clostridia</taxon>
        <taxon>Eubacteriales</taxon>
        <taxon>Syntrophomonadaceae</taxon>
        <taxon>Candidatus Syntrophonatronum</taxon>
    </lineage>
</organism>
<dbReference type="Gene3D" id="3.40.630.40">
    <property type="entry name" value="Zn-dependent exopeptidases"/>
    <property type="match status" value="1"/>
</dbReference>
<dbReference type="SUPFAM" id="SSF53187">
    <property type="entry name" value="Zn-dependent exopeptidases"/>
    <property type="match status" value="1"/>
</dbReference>
<dbReference type="InterPro" id="IPR007253">
    <property type="entry name" value="Cell_wall-bd_2"/>
</dbReference>
<feature type="compositionally biased region" description="Pro residues" evidence="1">
    <location>
        <begin position="234"/>
        <end position="265"/>
    </location>
</feature>
<dbReference type="AlphaFoldDB" id="A0A424YG03"/>
<feature type="domain" description="MurNAc-LAA" evidence="2">
    <location>
        <begin position="102"/>
        <end position="215"/>
    </location>
</feature>
<evidence type="ECO:0000313" key="4">
    <source>
        <dbReference type="Proteomes" id="UP000285138"/>
    </source>
</evidence>
<evidence type="ECO:0000259" key="2">
    <source>
        <dbReference type="SMART" id="SM00646"/>
    </source>
</evidence>
<dbReference type="EMBL" id="QZAA01000111">
    <property type="protein sequence ID" value="RQD76764.1"/>
    <property type="molecule type" value="Genomic_DNA"/>
</dbReference>